<dbReference type="SUPFAM" id="SSF53098">
    <property type="entry name" value="Ribonuclease H-like"/>
    <property type="match status" value="1"/>
</dbReference>
<dbReference type="InterPro" id="IPR012337">
    <property type="entry name" value="RNaseH-like_sf"/>
</dbReference>
<dbReference type="AlphaFoldDB" id="A0A6L2JD18"/>
<dbReference type="Pfam" id="PF13966">
    <property type="entry name" value="zf-RVT"/>
    <property type="match status" value="1"/>
</dbReference>
<accession>A0A6L2JD18</accession>
<dbReference type="GO" id="GO:0003676">
    <property type="term" value="F:nucleic acid binding"/>
    <property type="evidence" value="ECO:0007669"/>
    <property type="project" value="InterPro"/>
</dbReference>
<feature type="transmembrane region" description="Helical" evidence="1">
    <location>
        <begin position="247"/>
        <end position="266"/>
    </location>
</feature>
<feature type="domain" description="Reverse transcriptase zinc-binding" evidence="2">
    <location>
        <begin position="111"/>
        <end position="199"/>
    </location>
</feature>
<dbReference type="PANTHER" id="PTHR42648">
    <property type="entry name" value="TRANSPOSASE, PUTATIVE-RELATED"/>
    <property type="match status" value="1"/>
</dbReference>
<evidence type="ECO:0000259" key="2">
    <source>
        <dbReference type="Pfam" id="PF13966"/>
    </source>
</evidence>
<evidence type="ECO:0000313" key="4">
    <source>
        <dbReference type="EMBL" id="GEU34620.1"/>
    </source>
</evidence>
<reference evidence="4" key="1">
    <citation type="journal article" date="2019" name="Sci. Rep.">
        <title>Draft genome of Tanacetum cinerariifolium, the natural source of mosquito coil.</title>
        <authorList>
            <person name="Yamashiro T."/>
            <person name="Shiraishi A."/>
            <person name="Satake H."/>
            <person name="Nakayama K."/>
        </authorList>
    </citation>
    <scope>NUCLEOTIDE SEQUENCE</scope>
</reference>
<comment type="caution">
    <text evidence="4">The sequence shown here is derived from an EMBL/GenBank/DDBJ whole genome shotgun (WGS) entry which is preliminary data.</text>
</comment>
<sequence length="721" mass="82938">MSWGWRKILQVRHNIRPFIWSRIRNGLSTSAWFDLWCSLGNLSNIISNRYIYSAGFCLDAKVADLIHQDEWVWPGTWYVKYPLLANVQVPNISDAMDDRYIRNLNNKEVEFSVAEMWECIRHKNTEVSWFHVVWFPSHIPRHAIHLWLVIKRKLKTHDMLRNWDVSSGSTTSLLCPFCNAQPDSHDHLFFGCSFNFWVWKHMTQFTDTPNMPSSLDAIVDFLIPLANLKSLNQVVSLEDSKFGFEGLAFLVMMDVLLIGVIGLFYWELCNMRWYFPIGAIVRKDDFEVELGLKVLEEHPWYHQERDLMVKEMVCHYRIEEDFVIGEGVVVSSSSLDRSTKSCLGGITGSLIFLVGLEEEACVDAMEVEENVSNLNKNVKRYSRKDLLACNNSHLGETRSAFVCNDAMNISCDSRMNDLLDDNNLFIFDDETDTQETDKNQSPKVIVVVAHPVLVGTSLGDVTGLPPGLEACSSQSLLWHQHLSYLNFTTINNLVKNNLVQGLPKMKFEKDHLYSACEQRKIHRKHHKSKMAFASNKPLYLLQMDLCGPMCIPSINGKRYVLVVVDDYSRYTWVFFLHSKYEASENASTKWCRGKEESNLSRSCKNYAYFCKLPLFLWAESIATACFMNKRKPNIKFFCVLGCRCYLLNDYEDVGKLKAKGILECLLDIQKNLLLLEFTTNELIMKSSTTNVETSINEKVFLEISESFQGESSSSSLNGDVQ</sequence>
<protein>
    <recommendedName>
        <fullName evidence="5">Reverse transcriptase zinc-binding domain-containing protein</fullName>
    </recommendedName>
</protein>
<gene>
    <name evidence="4" type="ORF">Tci_006598</name>
</gene>
<proteinExistence type="predicted"/>
<organism evidence="4">
    <name type="scientific">Tanacetum cinerariifolium</name>
    <name type="common">Dalmatian daisy</name>
    <name type="synonym">Chrysanthemum cinerariifolium</name>
    <dbReference type="NCBI Taxonomy" id="118510"/>
    <lineage>
        <taxon>Eukaryota</taxon>
        <taxon>Viridiplantae</taxon>
        <taxon>Streptophyta</taxon>
        <taxon>Embryophyta</taxon>
        <taxon>Tracheophyta</taxon>
        <taxon>Spermatophyta</taxon>
        <taxon>Magnoliopsida</taxon>
        <taxon>eudicotyledons</taxon>
        <taxon>Gunneridae</taxon>
        <taxon>Pentapetalae</taxon>
        <taxon>asterids</taxon>
        <taxon>campanulids</taxon>
        <taxon>Asterales</taxon>
        <taxon>Asteraceae</taxon>
        <taxon>Asteroideae</taxon>
        <taxon>Anthemideae</taxon>
        <taxon>Anthemidinae</taxon>
        <taxon>Tanacetum</taxon>
    </lineage>
</organism>
<dbReference type="EMBL" id="BKCJ010000597">
    <property type="protein sequence ID" value="GEU34620.1"/>
    <property type="molecule type" value="Genomic_DNA"/>
</dbReference>
<keyword evidence="1" id="KW-0812">Transmembrane</keyword>
<dbReference type="Gene3D" id="3.30.420.10">
    <property type="entry name" value="Ribonuclease H-like superfamily/Ribonuclease H"/>
    <property type="match status" value="1"/>
</dbReference>
<dbReference type="InterPro" id="IPR036397">
    <property type="entry name" value="RNaseH_sf"/>
</dbReference>
<name>A0A6L2JD18_TANCI</name>
<evidence type="ECO:0000256" key="1">
    <source>
        <dbReference type="SAM" id="Phobius"/>
    </source>
</evidence>
<keyword evidence="1" id="KW-1133">Transmembrane helix</keyword>
<feature type="domain" description="GAG-pre-integrase" evidence="3">
    <location>
        <begin position="469"/>
        <end position="520"/>
    </location>
</feature>
<dbReference type="Pfam" id="PF13976">
    <property type="entry name" value="gag_pre-integrs"/>
    <property type="match status" value="1"/>
</dbReference>
<dbReference type="PANTHER" id="PTHR42648:SF18">
    <property type="entry name" value="RETROTRANSPOSON, UNCLASSIFIED-LIKE PROTEIN"/>
    <property type="match status" value="1"/>
</dbReference>
<dbReference type="InterPro" id="IPR025724">
    <property type="entry name" value="GAG-pre-integrase_dom"/>
</dbReference>
<dbReference type="InterPro" id="IPR026960">
    <property type="entry name" value="RVT-Znf"/>
</dbReference>
<evidence type="ECO:0008006" key="5">
    <source>
        <dbReference type="Google" id="ProtNLM"/>
    </source>
</evidence>
<evidence type="ECO:0000259" key="3">
    <source>
        <dbReference type="Pfam" id="PF13976"/>
    </source>
</evidence>
<keyword evidence="1" id="KW-0472">Membrane</keyword>
<dbReference type="InterPro" id="IPR039537">
    <property type="entry name" value="Retrotran_Ty1/copia-like"/>
</dbReference>